<comment type="caution">
    <text evidence="2">The sequence shown here is derived from an EMBL/GenBank/DDBJ whole genome shotgun (WGS) entry which is preliminary data.</text>
</comment>
<gene>
    <name evidence="2" type="ORF">DFP72DRAFT_841469</name>
</gene>
<proteinExistence type="predicted"/>
<keyword evidence="3" id="KW-1185">Reference proteome</keyword>
<feature type="compositionally biased region" description="Low complexity" evidence="1">
    <location>
        <begin position="195"/>
        <end position="205"/>
    </location>
</feature>
<evidence type="ECO:0000256" key="1">
    <source>
        <dbReference type="SAM" id="MobiDB-lite"/>
    </source>
</evidence>
<dbReference type="AlphaFoldDB" id="A0A8H6IDA2"/>
<accession>A0A8H6IDA2</accession>
<evidence type="ECO:0000313" key="3">
    <source>
        <dbReference type="Proteomes" id="UP000521943"/>
    </source>
</evidence>
<organism evidence="2 3">
    <name type="scientific">Ephemerocybe angulata</name>
    <dbReference type="NCBI Taxonomy" id="980116"/>
    <lineage>
        <taxon>Eukaryota</taxon>
        <taxon>Fungi</taxon>
        <taxon>Dikarya</taxon>
        <taxon>Basidiomycota</taxon>
        <taxon>Agaricomycotina</taxon>
        <taxon>Agaricomycetes</taxon>
        <taxon>Agaricomycetidae</taxon>
        <taxon>Agaricales</taxon>
        <taxon>Agaricineae</taxon>
        <taxon>Psathyrellaceae</taxon>
        <taxon>Ephemerocybe</taxon>
    </lineage>
</organism>
<protein>
    <submittedName>
        <fullName evidence="2">Uncharacterized protein</fullName>
    </submittedName>
</protein>
<reference evidence="2 3" key="1">
    <citation type="submission" date="2020-07" db="EMBL/GenBank/DDBJ databases">
        <title>Comparative genomics of pyrophilous fungi reveals a link between fire events and developmental genes.</title>
        <authorList>
            <consortium name="DOE Joint Genome Institute"/>
            <person name="Steindorff A.S."/>
            <person name="Carver A."/>
            <person name="Calhoun S."/>
            <person name="Stillman K."/>
            <person name="Liu H."/>
            <person name="Lipzen A."/>
            <person name="Pangilinan J."/>
            <person name="Labutti K."/>
            <person name="Bruns T.D."/>
            <person name="Grigoriev I.V."/>
        </authorList>
    </citation>
    <scope>NUCLEOTIDE SEQUENCE [LARGE SCALE GENOMIC DNA]</scope>
    <source>
        <strain evidence="2 3">CBS 144469</strain>
    </source>
</reference>
<name>A0A8H6IDA2_9AGAR</name>
<feature type="region of interest" description="Disordered" evidence="1">
    <location>
        <begin position="1"/>
        <end position="30"/>
    </location>
</feature>
<evidence type="ECO:0000313" key="2">
    <source>
        <dbReference type="EMBL" id="KAF6763378.1"/>
    </source>
</evidence>
<dbReference type="Proteomes" id="UP000521943">
    <property type="component" value="Unassembled WGS sequence"/>
</dbReference>
<feature type="region of interest" description="Disordered" evidence="1">
    <location>
        <begin position="179"/>
        <end position="209"/>
    </location>
</feature>
<sequence length="365" mass="40362">MSGHDNPHSPIPVLTSSPFPLEQRRPPRRMKATVRETNTNDTLTYQVMPATKTLECRQVDERSVVVNDRAHHYPAPFALPHPPPNTAQQLKLARMKSTGCATCAVLQAKEIARSCKAMGGAQQRDHQGQNPSALSTTMPHAIDDGLAWRWTASGWVGDIACLEVQRLTSLLEVVTPPNYHPTSPSSHSHIHPTSKSRFTTTSSTHTRTHPKILDIPSQRKFLVHSVLGGWGECQEGAVTSDVPRMGLSWEFGGFAELRVWGMVYGGMRIGWLVGLVGVAGQRRSGRARAQASAAYQLQCDDACTIAFRNYYIARPYPVHTESATLPTKISSRVGDRGPLHLLTRRPRKIQFTTNFVSLHRLGIKC</sequence>
<dbReference type="EMBL" id="JACGCI010000006">
    <property type="protein sequence ID" value="KAF6763378.1"/>
    <property type="molecule type" value="Genomic_DNA"/>
</dbReference>